<dbReference type="InterPro" id="IPR011042">
    <property type="entry name" value="6-blade_b-propeller_TolB-like"/>
</dbReference>
<dbReference type="InterPro" id="IPR011041">
    <property type="entry name" value="Quinoprot_gluc/sorb_DH_b-prop"/>
</dbReference>
<dbReference type="EMBL" id="JACVVK020000016">
    <property type="protein sequence ID" value="KAK7504298.1"/>
    <property type="molecule type" value="Genomic_DNA"/>
</dbReference>
<dbReference type="SUPFAM" id="SSF50952">
    <property type="entry name" value="Soluble quinoprotein glucose dehydrogenase"/>
    <property type="match status" value="1"/>
</dbReference>
<dbReference type="PANTHER" id="PTHR19328">
    <property type="entry name" value="HEDGEHOG-INTERACTING PROTEIN"/>
    <property type="match status" value="1"/>
</dbReference>
<sequence>MDIRDRVMTSGTEGEERGLLSVALHPRYNQTSVGRVFSYYIRNVSGQDYTYVSEFTATDDVVDVTSERFLLRVRQPFVKGNGGQLLFGDDGLLYIFTGDGTGNDDLQGNAQDSQSFLGKVLRVDVDQQGLEAGDSSSARLYHIPPSNPFIGNPHARPEVFALGLRNPWRCSLDSKNRGGTGRIFCGDTGTDMFEEINNVQKGRNYGWNLKEGTYCFNSLNCTKIENEAKPIYTYAYSPDWGSAVVAGYVYRGSHFSQLQGSLLYGDVVTGHTYLLRESGGNWTSREWSVCPESRCPCQARHDKSAFLLAFGQRDDGELMLLMASEFSVLKPRGTLFQVVPPIGTAQKPVTCAVATLSPLPVVSLLLLHVLYRLCGLVM</sequence>
<dbReference type="InterPro" id="IPR012938">
    <property type="entry name" value="Glc/Sorbosone_DH"/>
</dbReference>
<feature type="domain" description="Glucose/Sorbosone dehydrogenase" evidence="1">
    <location>
        <begin position="14"/>
        <end position="278"/>
    </location>
</feature>
<keyword evidence="3" id="KW-1185">Reference proteome</keyword>
<protein>
    <recommendedName>
        <fullName evidence="1">Glucose/Sorbosone dehydrogenase domain-containing protein</fullName>
    </recommendedName>
</protein>
<reference evidence="2 3" key="1">
    <citation type="journal article" date="2023" name="Sci. Data">
        <title>Genome assembly of the Korean intertidal mud-creeper Batillaria attramentaria.</title>
        <authorList>
            <person name="Patra A.K."/>
            <person name="Ho P.T."/>
            <person name="Jun S."/>
            <person name="Lee S.J."/>
            <person name="Kim Y."/>
            <person name="Won Y.J."/>
        </authorList>
    </citation>
    <scope>NUCLEOTIDE SEQUENCE [LARGE SCALE GENOMIC DNA]</scope>
    <source>
        <strain evidence="2">Wonlab-2016</strain>
    </source>
</reference>
<organism evidence="2 3">
    <name type="scientific">Batillaria attramentaria</name>
    <dbReference type="NCBI Taxonomy" id="370345"/>
    <lineage>
        <taxon>Eukaryota</taxon>
        <taxon>Metazoa</taxon>
        <taxon>Spiralia</taxon>
        <taxon>Lophotrochozoa</taxon>
        <taxon>Mollusca</taxon>
        <taxon>Gastropoda</taxon>
        <taxon>Caenogastropoda</taxon>
        <taxon>Sorbeoconcha</taxon>
        <taxon>Cerithioidea</taxon>
        <taxon>Batillariidae</taxon>
        <taxon>Batillaria</taxon>
    </lineage>
</organism>
<dbReference type="Proteomes" id="UP001519460">
    <property type="component" value="Unassembled WGS sequence"/>
</dbReference>
<gene>
    <name evidence="2" type="ORF">BaRGS_00004602</name>
</gene>
<accession>A0ABD0LYU8</accession>
<dbReference type="AlphaFoldDB" id="A0ABD0LYU8"/>
<name>A0ABD0LYU8_9CAEN</name>
<proteinExistence type="predicted"/>
<dbReference type="Pfam" id="PF07995">
    <property type="entry name" value="GSDH"/>
    <property type="match status" value="1"/>
</dbReference>
<evidence type="ECO:0000313" key="2">
    <source>
        <dbReference type="EMBL" id="KAK7504298.1"/>
    </source>
</evidence>
<dbReference type="Gene3D" id="2.120.10.30">
    <property type="entry name" value="TolB, C-terminal domain"/>
    <property type="match status" value="1"/>
</dbReference>
<dbReference type="PANTHER" id="PTHR19328:SF75">
    <property type="entry name" value="ALDOSE SUGAR DEHYDROGENASE YLII"/>
    <property type="match status" value="1"/>
</dbReference>
<evidence type="ECO:0000313" key="3">
    <source>
        <dbReference type="Proteomes" id="UP001519460"/>
    </source>
</evidence>
<evidence type="ECO:0000259" key="1">
    <source>
        <dbReference type="Pfam" id="PF07995"/>
    </source>
</evidence>
<comment type="caution">
    <text evidence="2">The sequence shown here is derived from an EMBL/GenBank/DDBJ whole genome shotgun (WGS) entry which is preliminary data.</text>
</comment>